<protein>
    <submittedName>
        <fullName evidence="1">Uncharacterized protein</fullName>
    </submittedName>
</protein>
<dbReference type="Proteomes" id="UP000217768">
    <property type="component" value="Unassembled WGS sequence"/>
</dbReference>
<dbReference type="AlphaFoldDB" id="A0A2A2ZQC8"/>
<evidence type="ECO:0000313" key="2">
    <source>
        <dbReference type="Proteomes" id="UP000217768"/>
    </source>
</evidence>
<evidence type="ECO:0000313" key="1">
    <source>
        <dbReference type="EMBL" id="PBA28638.1"/>
    </source>
</evidence>
<reference evidence="1 2" key="1">
    <citation type="submission" date="2017-08" db="EMBL/GenBank/DDBJ databases">
        <title>Phylogenetic analysis of Mycobacterium avium complex whole genomes.</title>
        <authorList>
            <person name="Caverly L.J."/>
            <person name="Spilker T."/>
            <person name="Lipuma J."/>
        </authorList>
    </citation>
    <scope>NUCLEOTIDE SEQUENCE [LARGE SCALE GENOMIC DNA]</scope>
    <source>
        <strain evidence="1 2">FLAC0165</strain>
    </source>
</reference>
<name>A0A2A2ZQC8_MYCAV</name>
<comment type="caution">
    <text evidence="1">The sequence shown here is derived from an EMBL/GenBank/DDBJ whole genome shotgun (WGS) entry which is preliminary data.</text>
</comment>
<accession>A0A2A2ZQC8</accession>
<proteinExistence type="predicted"/>
<dbReference type="EMBL" id="NSFD01000002">
    <property type="protein sequence ID" value="PBA28638.1"/>
    <property type="molecule type" value="Genomic_DNA"/>
</dbReference>
<sequence>MAHRLAPSVRKFAGGSMFVMTNEQSCANLVERYLRTRGRRYFRGHHDGEYFFVTAAPRRLHVRFEISPAHDDVLIIRVSPGYYFPASDRPWLTHFSDRWNRLGRRVTAIVHGSSDPQRIGVTARKSQWIRNGVGFTDFAAFLDETIADATELFEELNPAAPPAHAPLLRDAG</sequence>
<organism evidence="1 2">
    <name type="scientific">Mycobacterium avium</name>
    <dbReference type="NCBI Taxonomy" id="1764"/>
    <lineage>
        <taxon>Bacteria</taxon>
        <taxon>Bacillati</taxon>
        <taxon>Actinomycetota</taxon>
        <taxon>Actinomycetes</taxon>
        <taxon>Mycobacteriales</taxon>
        <taxon>Mycobacteriaceae</taxon>
        <taxon>Mycobacterium</taxon>
        <taxon>Mycobacterium avium complex (MAC)</taxon>
    </lineage>
</organism>
<dbReference type="OrthoDB" id="4739093at2"/>
<gene>
    <name evidence="1" type="ORF">CKJ66_03205</name>
</gene>